<evidence type="ECO:0000313" key="1">
    <source>
        <dbReference type="EMBL" id="MBO8434885.1"/>
    </source>
</evidence>
<protein>
    <submittedName>
        <fullName evidence="1">Uncharacterized protein</fullName>
    </submittedName>
</protein>
<proteinExistence type="predicted"/>
<evidence type="ECO:0000313" key="2">
    <source>
        <dbReference type="Proteomes" id="UP000823611"/>
    </source>
</evidence>
<comment type="caution">
    <text evidence="1">The sequence shown here is derived from an EMBL/GenBank/DDBJ whole genome shotgun (WGS) entry which is preliminary data.</text>
</comment>
<name>A0A9D9H165_9FIRM</name>
<dbReference type="Proteomes" id="UP000823611">
    <property type="component" value="Unassembled WGS sequence"/>
</dbReference>
<accession>A0A9D9H165</accession>
<dbReference type="AlphaFoldDB" id="A0A9D9H165"/>
<dbReference type="EMBL" id="JADIMX010000115">
    <property type="protein sequence ID" value="MBO8434885.1"/>
    <property type="molecule type" value="Genomic_DNA"/>
</dbReference>
<sequence>MANSDITGLLREINAESFLKSELSSTLDSLRQNLNERYVKRMKNTINSAQNECIKTPTKEAGLLMAMREFAVDSDRYKFDRAIDLLNQINTISIIQNDINELQSRSSVHSLSGEGSDYENISPNLAKALLILSFMDII</sequence>
<reference evidence="1" key="1">
    <citation type="submission" date="2020-10" db="EMBL/GenBank/DDBJ databases">
        <authorList>
            <person name="Gilroy R."/>
        </authorList>
    </citation>
    <scope>NUCLEOTIDE SEQUENCE</scope>
    <source>
        <strain evidence="1">F6-4510</strain>
    </source>
</reference>
<reference evidence="1" key="2">
    <citation type="journal article" date="2021" name="PeerJ">
        <title>Extensive microbial diversity within the chicken gut microbiome revealed by metagenomics and culture.</title>
        <authorList>
            <person name="Gilroy R."/>
            <person name="Ravi A."/>
            <person name="Getino M."/>
            <person name="Pursley I."/>
            <person name="Horton D.L."/>
            <person name="Alikhan N.F."/>
            <person name="Baker D."/>
            <person name="Gharbi K."/>
            <person name="Hall N."/>
            <person name="Watson M."/>
            <person name="Adriaenssens E.M."/>
            <person name="Foster-Nyarko E."/>
            <person name="Jarju S."/>
            <person name="Secka A."/>
            <person name="Antonio M."/>
            <person name="Oren A."/>
            <person name="Chaudhuri R.R."/>
            <person name="La Ragione R."/>
            <person name="Hildebrand F."/>
            <person name="Pallen M.J."/>
        </authorList>
    </citation>
    <scope>NUCLEOTIDE SEQUENCE</scope>
    <source>
        <strain evidence="1">F6-4510</strain>
    </source>
</reference>
<organism evidence="1 2">
    <name type="scientific">Candidatus Fimicola merdigallinarum</name>
    <dbReference type="NCBI Taxonomy" id="2840819"/>
    <lineage>
        <taxon>Bacteria</taxon>
        <taxon>Bacillati</taxon>
        <taxon>Bacillota</taxon>
        <taxon>Clostridia</taxon>
        <taxon>Lachnospirales</taxon>
        <taxon>Lachnospiraceae</taxon>
        <taxon>Lachnospiraceae incertae sedis</taxon>
        <taxon>Candidatus Fimicola</taxon>
    </lineage>
</organism>
<gene>
    <name evidence="1" type="ORF">IAC55_06160</name>
</gene>